<evidence type="ECO:0000313" key="4">
    <source>
        <dbReference type="RefSeq" id="XP_018123169.1"/>
    </source>
</evidence>
<dbReference type="RefSeq" id="XP_018123169.1">
    <property type="nucleotide sequence ID" value="XM_018267680.2"/>
</dbReference>
<evidence type="ECO:0000313" key="3">
    <source>
        <dbReference type="Proteomes" id="UP000186698"/>
    </source>
</evidence>
<dbReference type="AlphaFoldDB" id="A0A1L8FXD5"/>
<feature type="region of interest" description="Disordered" evidence="1">
    <location>
        <begin position="1"/>
        <end position="44"/>
    </location>
</feature>
<accession>A0A1L8FXD5</accession>
<evidence type="ECO:0000256" key="1">
    <source>
        <dbReference type="SAM" id="MobiDB-lite"/>
    </source>
</evidence>
<sequence>MAESSSDASSFSPENTSNESSEECTDIASNLSEESCIGEPTQNQDVLDDETIALLEELHLKYHDEESSTCFQNNPQRLPNEEASQGQTNEHPRLGNHSWCECGKCVDMPTVEESICCKENGNIDQYMEGLDCICEHHTFKASCLDETIMTVTFRVIQSVAKSNTGLANRSLRITAYRFFTLWVHGYLGKRNRRPIPSCVVKAIRDKFPDPESTYVGFKYYDYAAVDMATEI</sequence>
<dbReference type="PANTHER" id="PTHR36981:SF9">
    <property type="entry name" value="NANOR-RELATED"/>
    <property type="match status" value="1"/>
</dbReference>
<feature type="region of interest" description="Disordered" evidence="1">
    <location>
        <begin position="69"/>
        <end position="90"/>
    </location>
</feature>
<organism evidence="3 4">
    <name type="scientific">Xenopus laevis</name>
    <name type="common">African clawed frog</name>
    <dbReference type="NCBI Taxonomy" id="8355"/>
    <lineage>
        <taxon>Eukaryota</taxon>
        <taxon>Metazoa</taxon>
        <taxon>Chordata</taxon>
        <taxon>Craniata</taxon>
        <taxon>Vertebrata</taxon>
        <taxon>Euteleostomi</taxon>
        <taxon>Amphibia</taxon>
        <taxon>Batrachia</taxon>
        <taxon>Anura</taxon>
        <taxon>Pipoidea</taxon>
        <taxon>Pipidae</taxon>
        <taxon>Xenopodinae</taxon>
        <taxon>Xenopus</taxon>
        <taxon>Xenopus</taxon>
    </lineage>
</organism>
<gene>
    <name evidence="4" type="primary">LOC108719068</name>
</gene>
<protein>
    <submittedName>
        <fullName evidence="4">P2X purinoceptor 7 isoform X2</fullName>
    </submittedName>
</protein>
<feature type="compositionally biased region" description="Polar residues" evidence="1">
    <location>
        <begin position="69"/>
        <end position="89"/>
    </location>
</feature>
<dbReference type="Bgee" id="108719068">
    <property type="expression patterns" value="Expressed in egg cell and 6 other cell types or tissues"/>
</dbReference>
<dbReference type="InterPro" id="IPR046815">
    <property type="entry name" value="P2RX7_C"/>
</dbReference>
<evidence type="ECO:0000259" key="2">
    <source>
        <dbReference type="Pfam" id="PF20478"/>
    </source>
</evidence>
<name>A0A1L8FXD5_XENLA</name>
<keyword evidence="3" id="KW-1185">Reference proteome</keyword>
<dbReference type="KEGG" id="xla:108719068"/>
<dbReference type="Proteomes" id="UP000186698">
    <property type="component" value="Chromosome 6L"/>
</dbReference>
<dbReference type="PaxDb" id="8355-A0A1L8FXD5"/>
<dbReference type="Pfam" id="PF20478">
    <property type="entry name" value="P2RX7_C"/>
    <property type="match status" value="1"/>
</dbReference>
<dbReference type="OMA" id="CLDETIM"/>
<proteinExistence type="predicted"/>
<dbReference type="OrthoDB" id="9909727at2759"/>
<feature type="domain" description="P2X purinoreceptor 7 intracellular" evidence="2">
    <location>
        <begin position="59"/>
        <end position="218"/>
    </location>
</feature>
<dbReference type="PANTHER" id="PTHR36981">
    <property type="entry name" value="ZGC:195170"/>
    <property type="match status" value="1"/>
</dbReference>
<reference evidence="4" key="1">
    <citation type="submission" date="2025-08" db="UniProtKB">
        <authorList>
            <consortium name="RefSeq"/>
        </authorList>
    </citation>
    <scope>IDENTIFICATION</scope>
    <source>
        <strain evidence="4">J_2021</strain>
        <tissue evidence="4">Erythrocytes</tissue>
    </source>
</reference>
<feature type="compositionally biased region" description="Low complexity" evidence="1">
    <location>
        <begin position="1"/>
        <end position="19"/>
    </location>
</feature>
<dbReference type="GeneID" id="108719068"/>